<sequence length="373" mass="40608">MSYFDYTANTPACEEALQRFCEVERRFIGNANSNHEAGHAAKAFLAQVTDSIAKLLGVNPDEIIYTSGASESNNTAIRGIVQAKHHVGKHIITNPLEHSSVSATLTALQEAGYEIEMVKIGTDGKIDLEDLRSLLRKDTVLVTVNAVDSELGTVQPLESISKIVREFPNCSLHVDATQAIGKTPINLNLADTASIGAHKFYGLSGSGFLYKKSGIVMEPLIYGGASTTIYRSGTPTLALDASLETALSLAMEHFEERFARVKELRKILQEKLCGYPKVRINSPADAVPHILNLSVAGVRGNIFQKALSDKGIYVSVKSACSVDALPSRAVFAVSRDRKNALNSWRISLSHLTTEKEINEFMAAFDSCYKELCK</sequence>
<dbReference type="InterPro" id="IPR015422">
    <property type="entry name" value="PyrdxlP-dep_Trfase_small"/>
</dbReference>
<dbReference type="Pfam" id="PF00266">
    <property type="entry name" value="Aminotran_5"/>
    <property type="match status" value="1"/>
</dbReference>
<protein>
    <submittedName>
        <fullName evidence="5">Aminotransferase, class V</fullName>
    </submittedName>
    <submittedName>
        <fullName evidence="4">Cysteine desulfurase</fullName>
        <ecNumber evidence="4">2.8.1.7</ecNumber>
    </submittedName>
</protein>
<dbReference type="InterPro" id="IPR015424">
    <property type="entry name" value="PyrdxlP-dep_Trfase"/>
</dbReference>
<dbReference type="GO" id="GO:0008483">
    <property type="term" value="F:transaminase activity"/>
    <property type="evidence" value="ECO:0007669"/>
    <property type="project" value="UniProtKB-KW"/>
</dbReference>
<evidence type="ECO:0000256" key="2">
    <source>
        <dbReference type="ARBA" id="ARBA00022898"/>
    </source>
</evidence>
<name>C9RLB1_FIBSS</name>
<proteinExistence type="predicted"/>
<dbReference type="GO" id="GO:0031071">
    <property type="term" value="F:cysteine desulfurase activity"/>
    <property type="evidence" value="ECO:0007669"/>
    <property type="project" value="UniProtKB-EC"/>
</dbReference>
<dbReference type="PIRSF" id="PIRSF005572">
    <property type="entry name" value="NifS"/>
    <property type="match status" value="1"/>
</dbReference>
<reference evidence="4 7" key="1">
    <citation type="submission" date="2009-10" db="EMBL/GenBank/DDBJ databases">
        <title>Complete sequence of Fibrobacter succinogenes subsp. succinogenes S85.</title>
        <authorList>
            <consortium name="US DOE Joint Genome Institute"/>
            <person name="Lucas S."/>
            <person name="Copeland A."/>
            <person name="Lapidus A."/>
            <person name="Glavina del Rio T."/>
            <person name="Tice H."/>
            <person name="Bruce D."/>
            <person name="Goodwin L."/>
            <person name="Pitluck S."/>
            <person name="Chertkov O."/>
            <person name="Detter J.C."/>
            <person name="Han C."/>
            <person name="Tapia R."/>
            <person name="Larimer F."/>
            <person name="Land M."/>
            <person name="Hauser L."/>
            <person name="Kyrpides N."/>
            <person name="Mikhailova N."/>
            <person name="Weimer P.J."/>
            <person name="Stevenson D.M."/>
            <person name="Boyum J."/>
            <person name="Brumm P.I."/>
            <person name="Mead D."/>
        </authorList>
    </citation>
    <scope>NUCLEOTIDE SEQUENCE [LARGE SCALE GENOMIC DNA]</scope>
    <source>
        <strain evidence="7">ATCC 19169 / S85</strain>
        <strain evidence="4">S85</strain>
    </source>
</reference>
<dbReference type="OrthoDB" id="9808002at2"/>
<dbReference type="PATRIC" id="fig|59374.8.peg.836"/>
<dbReference type="Gene3D" id="3.40.640.10">
    <property type="entry name" value="Type I PLP-dependent aspartate aminotransferase-like (Major domain)"/>
    <property type="match status" value="1"/>
</dbReference>
<keyword evidence="2" id="KW-0663">Pyridoxal phosphate</keyword>
<dbReference type="eggNOG" id="COG1104">
    <property type="taxonomic scope" value="Bacteria"/>
</dbReference>
<dbReference type="EMBL" id="CP002158">
    <property type="protein sequence ID" value="ADL27321.1"/>
    <property type="molecule type" value="Genomic_DNA"/>
</dbReference>
<dbReference type="InterPro" id="IPR016454">
    <property type="entry name" value="Cysteine_dSase"/>
</dbReference>
<comment type="cofactor">
    <cofactor evidence="1">
        <name>pyridoxal 5'-phosphate</name>
        <dbReference type="ChEBI" id="CHEBI:597326"/>
    </cofactor>
</comment>
<keyword evidence="5" id="KW-0032">Aminotransferase</keyword>
<dbReference type="Gene3D" id="1.10.260.50">
    <property type="match status" value="1"/>
</dbReference>
<dbReference type="KEGG" id="fsu:Fisuc_0446"/>
<feature type="domain" description="Aminotransferase class V" evidence="3">
    <location>
        <begin position="3"/>
        <end position="360"/>
    </location>
</feature>
<dbReference type="STRING" id="59374.FSU_0861"/>
<evidence type="ECO:0000313" key="6">
    <source>
        <dbReference type="Proteomes" id="UP000000517"/>
    </source>
</evidence>
<reference evidence="5" key="3">
    <citation type="submission" date="2010-08" db="EMBL/GenBank/DDBJ databases">
        <authorList>
            <person name="Durkin A.S."/>
            <person name="Nelson K.E."/>
            <person name="Morrison M."/>
            <person name="Forsberg C.W."/>
            <person name="Wilson D.B."/>
            <person name="Russell J.B."/>
            <person name="Cann I.K.O."/>
            <person name="Mackie R.I."/>
            <person name="White B.A."/>
        </authorList>
    </citation>
    <scope>NUCLEOTIDE SEQUENCE</scope>
    <source>
        <strain evidence="5">S85</strain>
    </source>
</reference>
<dbReference type="KEGG" id="fsc:FSU_0861"/>
<gene>
    <name evidence="4" type="ordered locus">Fisuc_0446</name>
    <name evidence="5" type="ordered locus">FSU_0861</name>
</gene>
<dbReference type="InterPro" id="IPR015421">
    <property type="entry name" value="PyrdxlP-dep_Trfase_major"/>
</dbReference>
<evidence type="ECO:0000313" key="5">
    <source>
        <dbReference type="EMBL" id="ADL27321.1"/>
    </source>
</evidence>
<dbReference type="HOGENOM" id="CLU_003433_0_0_0"/>
<organism evidence="5 6">
    <name type="scientific">Fibrobacter succinogenes (strain ATCC 19169 / S85)</name>
    <dbReference type="NCBI Taxonomy" id="59374"/>
    <lineage>
        <taxon>Bacteria</taxon>
        <taxon>Pseudomonadati</taxon>
        <taxon>Fibrobacterota</taxon>
        <taxon>Fibrobacteria</taxon>
        <taxon>Fibrobacterales</taxon>
        <taxon>Fibrobacteraceae</taxon>
        <taxon>Fibrobacter</taxon>
    </lineage>
</organism>
<dbReference type="SUPFAM" id="SSF53383">
    <property type="entry name" value="PLP-dependent transferases"/>
    <property type="match status" value="1"/>
</dbReference>
<dbReference type="RefSeq" id="WP_012820288.1">
    <property type="nucleotide sequence ID" value="NC_013410.1"/>
</dbReference>
<evidence type="ECO:0000256" key="1">
    <source>
        <dbReference type="ARBA" id="ARBA00001933"/>
    </source>
</evidence>
<dbReference type="PANTHER" id="PTHR11601:SF50">
    <property type="entry name" value="CYSTEINE DESULFURASE ISCS 2-RELATED"/>
    <property type="match status" value="1"/>
</dbReference>
<dbReference type="Proteomes" id="UP000001497">
    <property type="component" value="Chromosome"/>
</dbReference>
<dbReference type="Proteomes" id="UP000000517">
    <property type="component" value="Chromosome"/>
</dbReference>
<evidence type="ECO:0000259" key="3">
    <source>
        <dbReference type="Pfam" id="PF00266"/>
    </source>
</evidence>
<accession>C9RLB1</accession>
<evidence type="ECO:0000313" key="7">
    <source>
        <dbReference type="Proteomes" id="UP000001497"/>
    </source>
</evidence>
<dbReference type="EMBL" id="CP001792">
    <property type="protein sequence ID" value="ACX74058.1"/>
    <property type="molecule type" value="Genomic_DNA"/>
</dbReference>
<reference evidence="6" key="2">
    <citation type="submission" date="2010-08" db="EMBL/GenBank/DDBJ databases">
        <title>Complete sequence of Fibrobacter succinogenes subsp. succinogenes S85.</title>
        <authorList>
            <person name="Durkin A.S."/>
            <person name="Nelson K.E."/>
            <person name="Morrison M."/>
            <person name="Forsberg C.W."/>
            <person name="Wilson D.B."/>
            <person name="Russell J.B."/>
            <person name="Cann I.K.O."/>
            <person name="Mackie R.I."/>
            <person name="White B.A."/>
        </authorList>
    </citation>
    <scope>NUCLEOTIDE SEQUENCE [LARGE SCALE GENOMIC DNA]</scope>
    <source>
        <strain evidence="6">ATCC 19169 / S85</strain>
    </source>
</reference>
<dbReference type="AlphaFoldDB" id="C9RLB1"/>
<dbReference type="PANTHER" id="PTHR11601">
    <property type="entry name" value="CYSTEINE DESULFURYLASE FAMILY MEMBER"/>
    <property type="match status" value="1"/>
</dbReference>
<evidence type="ECO:0000313" key="4">
    <source>
        <dbReference type="EMBL" id="ACX74058.1"/>
    </source>
</evidence>
<dbReference type="InterPro" id="IPR000192">
    <property type="entry name" value="Aminotrans_V_dom"/>
</dbReference>
<keyword evidence="7" id="KW-1185">Reference proteome</keyword>
<dbReference type="Gene3D" id="3.90.1150.10">
    <property type="entry name" value="Aspartate Aminotransferase, domain 1"/>
    <property type="match status" value="1"/>
</dbReference>
<dbReference type="EC" id="2.8.1.7" evidence="4"/>
<keyword evidence="5" id="KW-0808">Transferase</keyword>